<keyword evidence="3" id="KW-1185">Reference proteome</keyword>
<protein>
    <submittedName>
        <fullName evidence="2">Tubulin FtsZ domain containing protein</fullName>
    </submittedName>
</protein>
<dbReference type="Proteomes" id="UP000325081">
    <property type="component" value="Unassembled WGS sequence"/>
</dbReference>
<comment type="caution">
    <text evidence="2">The sequence shown here is derived from an EMBL/GenBank/DDBJ whole genome shotgun (WGS) entry which is preliminary data.</text>
</comment>
<dbReference type="AlphaFoldDB" id="A0A5A7PT40"/>
<name>A0A5A7PT40_STRAF</name>
<reference evidence="3" key="1">
    <citation type="journal article" date="2019" name="Curr. Biol.">
        <title>Genome Sequence of Striga asiatica Provides Insight into the Evolution of Plant Parasitism.</title>
        <authorList>
            <person name="Yoshida S."/>
            <person name="Kim S."/>
            <person name="Wafula E.K."/>
            <person name="Tanskanen J."/>
            <person name="Kim Y.M."/>
            <person name="Honaas L."/>
            <person name="Yang Z."/>
            <person name="Spallek T."/>
            <person name="Conn C.E."/>
            <person name="Ichihashi Y."/>
            <person name="Cheong K."/>
            <person name="Cui S."/>
            <person name="Der J.P."/>
            <person name="Gundlach H."/>
            <person name="Jiao Y."/>
            <person name="Hori C."/>
            <person name="Ishida J.K."/>
            <person name="Kasahara H."/>
            <person name="Kiba T."/>
            <person name="Kim M.S."/>
            <person name="Koo N."/>
            <person name="Laohavisit A."/>
            <person name="Lee Y.H."/>
            <person name="Lumba S."/>
            <person name="McCourt P."/>
            <person name="Mortimer J.C."/>
            <person name="Mutuku J.M."/>
            <person name="Nomura T."/>
            <person name="Sasaki-Sekimoto Y."/>
            <person name="Seto Y."/>
            <person name="Wang Y."/>
            <person name="Wakatake T."/>
            <person name="Sakakibara H."/>
            <person name="Demura T."/>
            <person name="Yamaguchi S."/>
            <person name="Yoneyama K."/>
            <person name="Manabe R.I."/>
            <person name="Nelson D.C."/>
            <person name="Schulman A.H."/>
            <person name="Timko M.P."/>
            <person name="dePamphilis C.W."/>
            <person name="Choi D."/>
            <person name="Shirasu K."/>
        </authorList>
    </citation>
    <scope>NUCLEOTIDE SEQUENCE [LARGE SCALE GENOMIC DNA]</scope>
    <source>
        <strain evidence="3">cv. UVA1</strain>
    </source>
</reference>
<evidence type="ECO:0000313" key="2">
    <source>
        <dbReference type="EMBL" id="GER36023.1"/>
    </source>
</evidence>
<feature type="region of interest" description="Disordered" evidence="1">
    <location>
        <begin position="1"/>
        <end position="40"/>
    </location>
</feature>
<evidence type="ECO:0000313" key="3">
    <source>
        <dbReference type="Proteomes" id="UP000325081"/>
    </source>
</evidence>
<accession>A0A5A7PT40</accession>
<evidence type="ECO:0000256" key="1">
    <source>
        <dbReference type="SAM" id="MobiDB-lite"/>
    </source>
</evidence>
<organism evidence="2 3">
    <name type="scientific">Striga asiatica</name>
    <name type="common">Asiatic witchweed</name>
    <name type="synonym">Buchnera asiatica</name>
    <dbReference type="NCBI Taxonomy" id="4170"/>
    <lineage>
        <taxon>Eukaryota</taxon>
        <taxon>Viridiplantae</taxon>
        <taxon>Streptophyta</taxon>
        <taxon>Embryophyta</taxon>
        <taxon>Tracheophyta</taxon>
        <taxon>Spermatophyta</taxon>
        <taxon>Magnoliopsida</taxon>
        <taxon>eudicotyledons</taxon>
        <taxon>Gunneridae</taxon>
        <taxon>Pentapetalae</taxon>
        <taxon>asterids</taxon>
        <taxon>lamiids</taxon>
        <taxon>Lamiales</taxon>
        <taxon>Orobanchaceae</taxon>
        <taxon>Buchnereae</taxon>
        <taxon>Striga</taxon>
    </lineage>
</organism>
<feature type="non-terminal residue" evidence="2">
    <location>
        <position position="136"/>
    </location>
</feature>
<proteinExistence type="predicted"/>
<sequence length="136" mass="15077">MKSGSGSAGKEWGSGFTSGGESAAMNLVRRSSTEKSDSKSGYLGRFLRLEKDVIGSGSCAKEIEKGNGKDEISMEKGSIQKGENFKEIEFDLEDFKEKCEKTRAWSEMRDCKDAVEDAFGEEGSREMVFDGWVPWF</sequence>
<gene>
    <name evidence="2" type="ORF">STAS_12339</name>
</gene>
<dbReference type="EMBL" id="BKCP01005072">
    <property type="protein sequence ID" value="GER36023.1"/>
    <property type="molecule type" value="Genomic_DNA"/>
</dbReference>